<evidence type="ECO:0000256" key="3">
    <source>
        <dbReference type="ARBA" id="ARBA00023163"/>
    </source>
</evidence>
<dbReference type="EMBL" id="FNJU01000005">
    <property type="protein sequence ID" value="SDP69342.1"/>
    <property type="molecule type" value="Genomic_DNA"/>
</dbReference>
<organism evidence="5 6">
    <name type="scientific">Litchfieldia salsa</name>
    <dbReference type="NCBI Taxonomy" id="930152"/>
    <lineage>
        <taxon>Bacteria</taxon>
        <taxon>Bacillati</taxon>
        <taxon>Bacillota</taxon>
        <taxon>Bacilli</taxon>
        <taxon>Bacillales</taxon>
        <taxon>Bacillaceae</taxon>
        <taxon>Litchfieldia</taxon>
    </lineage>
</organism>
<dbReference type="PANTHER" id="PTHR42756:SF1">
    <property type="entry name" value="TRANSCRIPTIONAL REPRESSOR OF EMRAB OPERON"/>
    <property type="match status" value="1"/>
</dbReference>
<evidence type="ECO:0000256" key="1">
    <source>
        <dbReference type="ARBA" id="ARBA00023015"/>
    </source>
</evidence>
<keyword evidence="6" id="KW-1185">Reference proteome</keyword>
<dbReference type="GO" id="GO:0003700">
    <property type="term" value="F:DNA-binding transcription factor activity"/>
    <property type="evidence" value="ECO:0007669"/>
    <property type="project" value="InterPro"/>
</dbReference>
<dbReference type="OrthoDB" id="1904211at2"/>
<keyword evidence="2 5" id="KW-0238">DNA-binding</keyword>
<dbReference type="STRING" id="930152.SAMN05216565_105148"/>
<evidence type="ECO:0000313" key="5">
    <source>
        <dbReference type="EMBL" id="SDP69342.1"/>
    </source>
</evidence>
<accession>A0A1H0UT19</accession>
<dbReference type="InterPro" id="IPR000835">
    <property type="entry name" value="HTH_MarR-typ"/>
</dbReference>
<feature type="domain" description="HTH marR-type" evidence="4">
    <location>
        <begin position="3"/>
        <end position="134"/>
    </location>
</feature>
<dbReference type="InterPro" id="IPR036390">
    <property type="entry name" value="WH_DNA-bd_sf"/>
</dbReference>
<dbReference type="PROSITE" id="PS50995">
    <property type="entry name" value="HTH_MARR_2"/>
    <property type="match status" value="1"/>
</dbReference>
<reference evidence="6" key="1">
    <citation type="submission" date="2016-10" db="EMBL/GenBank/DDBJ databases">
        <authorList>
            <person name="Varghese N."/>
            <person name="Submissions S."/>
        </authorList>
    </citation>
    <scope>NUCLEOTIDE SEQUENCE [LARGE SCALE GENOMIC DNA]</scope>
    <source>
        <strain evidence="6">IBRC-M10078</strain>
    </source>
</reference>
<dbReference type="RefSeq" id="WP_090854429.1">
    <property type="nucleotide sequence ID" value="NZ_FNJU01000005.1"/>
</dbReference>
<evidence type="ECO:0000313" key="6">
    <source>
        <dbReference type="Proteomes" id="UP000199159"/>
    </source>
</evidence>
<name>A0A1H0UT19_9BACI</name>
<dbReference type="InterPro" id="IPR036388">
    <property type="entry name" value="WH-like_DNA-bd_sf"/>
</dbReference>
<dbReference type="Pfam" id="PF12802">
    <property type="entry name" value="MarR_2"/>
    <property type="match status" value="1"/>
</dbReference>
<sequence>MNNHDLFHSLQQISRKLTKNLNETLEPFGLYSSQWSVLYVLHTKGILTQKQLCDYLSVEAPPMTRTIQRLLKQGLVEQVQGEDRRAKYIQLTAKSIEEYPSWEHAVLEMNKKLISQFPLELQKELLLLINKWLHTFSEK</sequence>
<gene>
    <name evidence="5" type="ORF">SAMN05216565_105148</name>
</gene>
<keyword evidence="3" id="KW-0804">Transcription</keyword>
<protein>
    <submittedName>
        <fullName evidence="5">DNA-binding transcriptional regulator, MarR family</fullName>
    </submittedName>
</protein>
<dbReference type="PANTHER" id="PTHR42756">
    <property type="entry name" value="TRANSCRIPTIONAL REGULATOR, MARR"/>
    <property type="match status" value="1"/>
</dbReference>
<evidence type="ECO:0000256" key="2">
    <source>
        <dbReference type="ARBA" id="ARBA00023125"/>
    </source>
</evidence>
<keyword evidence="1" id="KW-0805">Transcription regulation</keyword>
<dbReference type="SUPFAM" id="SSF46785">
    <property type="entry name" value="Winged helix' DNA-binding domain"/>
    <property type="match status" value="1"/>
</dbReference>
<dbReference type="GO" id="GO:0003677">
    <property type="term" value="F:DNA binding"/>
    <property type="evidence" value="ECO:0007669"/>
    <property type="project" value="UniProtKB-KW"/>
</dbReference>
<dbReference type="Gene3D" id="1.10.10.10">
    <property type="entry name" value="Winged helix-like DNA-binding domain superfamily/Winged helix DNA-binding domain"/>
    <property type="match status" value="1"/>
</dbReference>
<evidence type="ECO:0000259" key="4">
    <source>
        <dbReference type="PROSITE" id="PS50995"/>
    </source>
</evidence>
<dbReference type="SMART" id="SM00347">
    <property type="entry name" value="HTH_MARR"/>
    <property type="match status" value="1"/>
</dbReference>
<proteinExistence type="predicted"/>
<dbReference type="AlphaFoldDB" id="A0A1H0UT19"/>
<dbReference type="Proteomes" id="UP000199159">
    <property type="component" value="Unassembled WGS sequence"/>
</dbReference>